<feature type="signal peptide" evidence="1">
    <location>
        <begin position="1"/>
        <end position="22"/>
    </location>
</feature>
<organism evidence="2">
    <name type="scientific">Ixodes ricinus</name>
    <name type="common">Common tick</name>
    <name type="synonym">Acarus ricinus</name>
    <dbReference type="NCBI Taxonomy" id="34613"/>
    <lineage>
        <taxon>Eukaryota</taxon>
        <taxon>Metazoa</taxon>
        <taxon>Ecdysozoa</taxon>
        <taxon>Arthropoda</taxon>
        <taxon>Chelicerata</taxon>
        <taxon>Arachnida</taxon>
        <taxon>Acari</taxon>
        <taxon>Parasitiformes</taxon>
        <taxon>Ixodida</taxon>
        <taxon>Ixodoidea</taxon>
        <taxon>Ixodidae</taxon>
        <taxon>Ixodinae</taxon>
        <taxon>Ixodes</taxon>
    </lineage>
</organism>
<evidence type="ECO:0000313" key="2">
    <source>
        <dbReference type="EMBL" id="MXU83994.1"/>
    </source>
</evidence>
<dbReference type="EMBL" id="GIFC01001911">
    <property type="protein sequence ID" value="MXU83994.1"/>
    <property type="molecule type" value="Transcribed_RNA"/>
</dbReference>
<protein>
    <submittedName>
        <fullName evidence="2">Putative secreted protein</fullName>
    </submittedName>
</protein>
<reference evidence="2" key="1">
    <citation type="submission" date="2019-12" db="EMBL/GenBank/DDBJ databases">
        <title>An insight into the sialome of adult female Ixodes ricinus ticks feeding for 6 days.</title>
        <authorList>
            <person name="Perner J."/>
            <person name="Ribeiro J.M.C."/>
        </authorList>
    </citation>
    <scope>NUCLEOTIDE SEQUENCE</scope>
    <source>
        <strain evidence="2">Semi-engorged</strain>
        <tissue evidence="2">Salivary glands</tissue>
    </source>
</reference>
<evidence type="ECO:0000256" key="1">
    <source>
        <dbReference type="SAM" id="SignalP"/>
    </source>
</evidence>
<sequence length="78" mass="8755">MTGSSSVILLALGRLAPTATNASAAAVARPAYRIWWVRPRRCKTRRLSANQCPDELTPICRIILKRESLLRLRVLVKQ</sequence>
<name>A0A6B0U5E0_IXORI</name>
<keyword evidence="1" id="KW-0732">Signal</keyword>
<accession>A0A6B0U5E0</accession>
<feature type="chain" id="PRO_5025436358" evidence="1">
    <location>
        <begin position="23"/>
        <end position="78"/>
    </location>
</feature>
<dbReference type="AlphaFoldDB" id="A0A6B0U5E0"/>
<proteinExistence type="predicted"/>